<reference evidence="3 4" key="1">
    <citation type="submission" date="2021-06" db="EMBL/GenBank/DDBJ databases">
        <title>Caerostris extrusa draft genome.</title>
        <authorList>
            <person name="Kono N."/>
            <person name="Arakawa K."/>
        </authorList>
    </citation>
    <scope>NUCLEOTIDE SEQUENCE [LARGE SCALE GENOMIC DNA]</scope>
</reference>
<protein>
    <submittedName>
        <fullName evidence="3">Uncharacterized protein</fullName>
    </submittedName>
</protein>
<evidence type="ECO:0000313" key="3">
    <source>
        <dbReference type="EMBL" id="GIY44694.1"/>
    </source>
</evidence>
<proteinExistence type="predicted"/>
<gene>
    <name evidence="3" type="ORF">CEXT_345221</name>
</gene>
<name>A0AAV4THI9_CAEEX</name>
<feature type="signal peptide" evidence="2">
    <location>
        <begin position="1"/>
        <end position="17"/>
    </location>
</feature>
<evidence type="ECO:0000313" key="4">
    <source>
        <dbReference type="Proteomes" id="UP001054945"/>
    </source>
</evidence>
<dbReference type="EMBL" id="BPLR01011182">
    <property type="protein sequence ID" value="GIY44694.1"/>
    <property type="molecule type" value="Genomic_DNA"/>
</dbReference>
<evidence type="ECO:0000256" key="2">
    <source>
        <dbReference type="SAM" id="SignalP"/>
    </source>
</evidence>
<keyword evidence="4" id="KW-1185">Reference proteome</keyword>
<evidence type="ECO:0000256" key="1">
    <source>
        <dbReference type="SAM" id="MobiDB-lite"/>
    </source>
</evidence>
<feature type="chain" id="PRO_5043820078" evidence="2">
    <location>
        <begin position="18"/>
        <end position="94"/>
    </location>
</feature>
<keyword evidence="2" id="KW-0732">Signal</keyword>
<comment type="caution">
    <text evidence="3">The sequence shown here is derived from an EMBL/GenBank/DDBJ whole genome shotgun (WGS) entry which is preliminary data.</text>
</comment>
<sequence>MFFLFFMLPNLLTGVIADKEGRASKQKESRRNRKRKSFKQKENDVEYFFEVTVEPGDKNNRNRKEPEAKTGRYGVYSQRSAALQEPRSQILESP</sequence>
<dbReference type="AlphaFoldDB" id="A0AAV4THI9"/>
<feature type="region of interest" description="Disordered" evidence="1">
    <location>
        <begin position="55"/>
        <end position="94"/>
    </location>
</feature>
<feature type="compositionally biased region" description="Basic and acidic residues" evidence="1">
    <location>
        <begin position="55"/>
        <end position="70"/>
    </location>
</feature>
<accession>A0AAV4THI9</accession>
<feature type="compositionally biased region" description="Polar residues" evidence="1">
    <location>
        <begin position="77"/>
        <end position="94"/>
    </location>
</feature>
<organism evidence="3 4">
    <name type="scientific">Caerostris extrusa</name>
    <name type="common">Bark spider</name>
    <name type="synonym">Caerostris bankana</name>
    <dbReference type="NCBI Taxonomy" id="172846"/>
    <lineage>
        <taxon>Eukaryota</taxon>
        <taxon>Metazoa</taxon>
        <taxon>Ecdysozoa</taxon>
        <taxon>Arthropoda</taxon>
        <taxon>Chelicerata</taxon>
        <taxon>Arachnida</taxon>
        <taxon>Araneae</taxon>
        <taxon>Araneomorphae</taxon>
        <taxon>Entelegynae</taxon>
        <taxon>Araneoidea</taxon>
        <taxon>Araneidae</taxon>
        <taxon>Caerostris</taxon>
    </lineage>
</organism>
<dbReference type="Proteomes" id="UP001054945">
    <property type="component" value="Unassembled WGS sequence"/>
</dbReference>